<keyword evidence="4" id="KW-1185">Reference proteome</keyword>
<evidence type="ECO:0000256" key="2">
    <source>
        <dbReference type="SAM" id="MobiDB-lite"/>
    </source>
</evidence>
<protein>
    <submittedName>
        <fullName evidence="3">Uncharacterized protein</fullName>
    </submittedName>
</protein>
<dbReference type="EMBL" id="CAXAMN010024959">
    <property type="protein sequence ID" value="CAK9091371.1"/>
    <property type="molecule type" value="Genomic_DNA"/>
</dbReference>
<feature type="compositionally biased region" description="Basic and acidic residues" evidence="2">
    <location>
        <begin position="244"/>
        <end position="261"/>
    </location>
</feature>
<evidence type="ECO:0000256" key="1">
    <source>
        <dbReference type="SAM" id="Coils"/>
    </source>
</evidence>
<feature type="region of interest" description="Disordered" evidence="2">
    <location>
        <begin position="217"/>
        <end position="261"/>
    </location>
</feature>
<feature type="coiled-coil region" evidence="1">
    <location>
        <begin position="471"/>
        <end position="514"/>
    </location>
</feature>
<evidence type="ECO:0000313" key="4">
    <source>
        <dbReference type="Proteomes" id="UP001642484"/>
    </source>
</evidence>
<organism evidence="3 4">
    <name type="scientific">Durusdinium trenchii</name>
    <dbReference type="NCBI Taxonomy" id="1381693"/>
    <lineage>
        <taxon>Eukaryota</taxon>
        <taxon>Sar</taxon>
        <taxon>Alveolata</taxon>
        <taxon>Dinophyceae</taxon>
        <taxon>Suessiales</taxon>
        <taxon>Symbiodiniaceae</taxon>
        <taxon>Durusdinium</taxon>
    </lineage>
</organism>
<reference evidence="3 4" key="1">
    <citation type="submission" date="2024-02" db="EMBL/GenBank/DDBJ databases">
        <authorList>
            <person name="Chen Y."/>
            <person name="Shah S."/>
            <person name="Dougan E. K."/>
            <person name="Thang M."/>
            <person name="Chan C."/>
        </authorList>
    </citation>
    <scope>NUCLEOTIDE SEQUENCE [LARGE SCALE GENOMIC DNA]</scope>
</reference>
<feature type="compositionally biased region" description="Polar residues" evidence="2">
    <location>
        <begin position="170"/>
        <end position="181"/>
    </location>
</feature>
<feature type="compositionally biased region" description="Basic and acidic residues" evidence="2">
    <location>
        <begin position="347"/>
        <end position="371"/>
    </location>
</feature>
<feature type="region of interest" description="Disordered" evidence="2">
    <location>
        <begin position="1"/>
        <end position="43"/>
    </location>
</feature>
<name>A0ABP0QW93_9DINO</name>
<proteinExistence type="predicted"/>
<sequence length="806" mass="87948">MDDFDALTQAEAEASDGNKGGVTAAPKASGKAKAKAKGGGGKTASNCFVCEEKKLRNSKFCKSHHRAAENMKYQAQNAKPPELTSYNQVMNDPSKAKIAIEDFMRDNPEGSGRKRLIDWAAWKRDHGVAESDAAFKELLQGPYDREGEGPLTKLWVPKHKERMRDRTHFVESSVTEGSKQLKNSDSKEKESMMQICQSAVGGHDSSFLRSASTKAITNEAGPVKRGPEQVEESDVPPKRVRKGNVADEAPKKYGKLKKDLPGIEKLVSDASDKLKKSIASVQPAADPDAPNDPELDAYMLTGSSRQVLAQLWLCKGLDEALNLIGPKTPSKKPDATDYSSSAAPADPPKDADSKSECKSEAKSEVKSDSKSDAGSCAPRRLSSGAMKSPGEKVSEMLRHAADDGGKGSMAVQSLPQLLSLLEMTELCEKVLNSQGMLELDEKLECWKHSVEQVKLLVAGISKSAQNITSHVANLSRKQKREETKRKKQQESTAVAEAKKMAKAAAKKVKDQEDTVDPIFEVGLDKLQHDMVMGPMKDKGKHMLVESILHFLQYEVAGSEWSEFPTVDEPILFKDNRKISEWANEPKMQLALGSFGGRYKKTDMFSRSGKAQMVLFAKEGKEESHALISNFTAPIPDDNKVKGENDFSKITDTLWLFGYDPALTSISATPNGMAMMKVLAFGEVKWLVMEISSTVAALRAELGVDVIKADDLEALIGSLTYGNLENCKKHGMKAKSCLQRPNEAVFVPAGWIAAEQSVKGVLIYGLRASLLLKSEASCHSYEAYIGLNSASGKPVDKMQQVLDLMQA</sequence>
<feature type="region of interest" description="Disordered" evidence="2">
    <location>
        <begin position="323"/>
        <end position="392"/>
    </location>
</feature>
<evidence type="ECO:0000313" key="3">
    <source>
        <dbReference type="EMBL" id="CAK9091371.1"/>
    </source>
</evidence>
<feature type="region of interest" description="Disordered" evidence="2">
    <location>
        <begin position="158"/>
        <end position="190"/>
    </location>
</feature>
<keyword evidence="1" id="KW-0175">Coiled coil</keyword>
<feature type="region of interest" description="Disordered" evidence="2">
    <location>
        <begin position="274"/>
        <end position="297"/>
    </location>
</feature>
<dbReference type="Proteomes" id="UP001642484">
    <property type="component" value="Unassembled WGS sequence"/>
</dbReference>
<gene>
    <name evidence="3" type="ORF">CCMP2556_LOCUS43821</name>
</gene>
<comment type="caution">
    <text evidence="3">The sequence shown here is derived from an EMBL/GenBank/DDBJ whole genome shotgun (WGS) entry which is preliminary data.</text>
</comment>
<accession>A0ABP0QW93</accession>